<dbReference type="RefSeq" id="WP_152077134.1">
    <property type="nucleotide sequence ID" value="NZ_CAAKNU010000054.1"/>
</dbReference>
<name>A0A5K1JCV4_9ACTN</name>
<reference evidence="1 2" key="1">
    <citation type="submission" date="2019-10" db="EMBL/GenBank/DDBJ databases">
        <authorList>
            <person name="Wolf R A."/>
        </authorList>
    </citation>
    <scope>NUCLEOTIDE SEQUENCE [LARGE SCALE GENOMIC DNA]</scope>
    <source>
        <strain evidence="1">Collinsella_aerofaciens_MC2</strain>
    </source>
</reference>
<gene>
    <name evidence="1" type="ORF">KCJAJFAP_01062</name>
</gene>
<protein>
    <submittedName>
        <fullName evidence="1">Uncharacterized protein</fullName>
    </submittedName>
</protein>
<dbReference type="InterPro" id="IPR047676">
    <property type="entry name" value="FxLYD_dom"/>
</dbReference>
<keyword evidence="2" id="KW-1185">Reference proteome</keyword>
<dbReference type="NCBIfam" id="NF038353">
    <property type="entry name" value="FxLYD_dom"/>
    <property type="match status" value="1"/>
</dbReference>
<sequence length="90" mass="10049">MANNFNNVAWDCTDDGYGNYTYSAVVENTTQYTYSNVTLTLGLYDADGVRQDEAYADVNSWAPGEKVRFEAYGTVSAQSVKVEPTYYEAK</sequence>
<evidence type="ECO:0000313" key="1">
    <source>
        <dbReference type="EMBL" id="VWM02065.1"/>
    </source>
</evidence>
<dbReference type="Proteomes" id="UP000361836">
    <property type="component" value="Unassembled WGS sequence"/>
</dbReference>
<organism evidence="1 2">
    <name type="scientific">Collinsella aerofaciens</name>
    <dbReference type="NCBI Taxonomy" id="74426"/>
    <lineage>
        <taxon>Bacteria</taxon>
        <taxon>Bacillati</taxon>
        <taxon>Actinomycetota</taxon>
        <taxon>Coriobacteriia</taxon>
        <taxon>Coriobacteriales</taxon>
        <taxon>Coriobacteriaceae</taxon>
        <taxon>Collinsella</taxon>
    </lineage>
</organism>
<dbReference type="AlphaFoldDB" id="A0A5K1JCV4"/>
<proteinExistence type="predicted"/>
<dbReference type="EMBL" id="CABWIE010000036">
    <property type="protein sequence ID" value="VWM02065.1"/>
    <property type="molecule type" value="Genomic_DNA"/>
</dbReference>
<evidence type="ECO:0000313" key="2">
    <source>
        <dbReference type="Proteomes" id="UP000361836"/>
    </source>
</evidence>
<accession>A0A5K1JCV4</accession>